<proteinExistence type="predicted"/>
<evidence type="ECO:0000256" key="4">
    <source>
        <dbReference type="ARBA" id="ARBA00022737"/>
    </source>
</evidence>
<evidence type="ECO:0000256" key="8">
    <source>
        <dbReference type="ARBA" id="ARBA00023273"/>
    </source>
</evidence>
<evidence type="ECO:0000256" key="7">
    <source>
        <dbReference type="ARBA" id="ARBA00023212"/>
    </source>
</evidence>
<name>A0AA35WPP2_GEOBA</name>
<keyword evidence="4" id="KW-0677">Repeat</keyword>
<feature type="region of interest" description="Disordered" evidence="9">
    <location>
        <begin position="133"/>
        <end position="174"/>
    </location>
</feature>
<evidence type="ECO:0000313" key="10">
    <source>
        <dbReference type="EMBL" id="CAI8024611.1"/>
    </source>
</evidence>
<sequence length="211" mass="23611">MEGYVERVVEARRREVAKALSRSSIGESVEVHRPLADLIIDRCEGMRINGKLDGVCRAIFKDGHQYEGEMERSKITGRGTYTWPDESTYSGGVVNGIRHGYGVYYSPVTRTTYSGHWVNGKREGKGHLAYCTGPGRGGQEREGEEGGEGGGNEEGESFYDGEWKNNRQHGTGVRRYRSGNEYRGQWREGVKEGEGEVVWGGGRREVQRSLE</sequence>
<accession>A0AA35WPP2</accession>
<dbReference type="AlphaFoldDB" id="A0AA35WPP2"/>
<keyword evidence="6" id="KW-0969">Cilium</keyword>
<dbReference type="PANTHER" id="PTHR46613:SF1">
    <property type="entry name" value="RADIAL SPOKE HEAD 10 HOMOLOG B-RELATED"/>
    <property type="match status" value="1"/>
</dbReference>
<evidence type="ECO:0000256" key="1">
    <source>
        <dbReference type="ARBA" id="ARBA00004230"/>
    </source>
</evidence>
<keyword evidence="7" id="KW-0206">Cytoskeleton</keyword>
<protein>
    <submittedName>
        <fullName evidence="10">Radial spoke head 10 homolog B</fullName>
    </submittedName>
</protein>
<dbReference type="SMART" id="SM00698">
    <property type="entry name" value="MORN"/>
    <property type="match status" value="5"/>
</dbReference>
<evidence type="ECO:0000256" key="6">
    <source>
        <dbReference type="ARBA" id="ARBA00023069"/>
    </source>
</evidence>
<reference evidence="10" key="1">
    <citation type="submission" date="2023-03" db="EMBL/GenBank/DDBJ databases">
        <authorList>
            <person name="Steffen K."/>
            <person name="Cardenas P."/>
        </authorList>
    </citation>
    <scope>NUCLEOTIDE SEQUENCE</scope>
</reference>
<dbReference type="Proteomes" id="UP001174909">
    <property type="component" value="Unassembled WGS sequence"/>
</dbReference>
<evidence type="ECO:0000313" key="11">
    <source>
        <dbReference type="Proteomes" id="UP001174909"/>
    </source>
</evidence>
<evidence type="ECO:0000256" key="2">
    <source>
        <dbReference type="ARBA" id="ARBA00004430"/>
    </source>
</evidence>
<dbReference type="Pfam" id="PF02493">
    <property type="entry name" value="MORN"/>
    <property type="match status" value="5"/>
</dbReference>
<dbReference type="PANTHER" id="PTHR46613">
    <property type="entry name" value="RADIAL SPOKE HEAD 10 HOMOLOG B-RELATED"/>
    <property type="match status" value="1"/>
</dbReference>
<dbReference type="EMBL" id="CASHTH010002087">
    <property type="protein sequence ID" value="CAI8024611.1"/>
    <property type="molecule type" value="Genomic_DNA"/>
</dbReference>
<keyword evidence="11" id="KW-1185">Reference proteome</keyword>
<gene>
    <name evidence="10" type="ORF">GBAR_LOCUS14292</name>
</gene>
<dbReference type="GO" id="GO:0031514">
    <property type="term" value="C:motile cilium"/>
    <property type="evidence" value="ECO:0007669"/>
    <property type="project" value="UniProtKB-SubCell"/>
</dbReference>
<comment type="caution">
    <text evidence="10">The sequence shown here is derived from an EMBL/GenBank/DDBJ whole genome shotgun (WGS) entry which is preliminary data.</text>
</comment>
<organism evidence="10 11">
    <name type="scientific">Geodia barretti</name>
    <name type="common">Barrett's horny sponge</name>
    <dbReference type="NCBI Taxonomy" id="519541"/>
    <lineage>
        <taxon>Eukaryota</taxon>
        <taxon>Metazoa</taxon>
        <taxon>Porifera</taxon>
        <taxon>Demospongiae</taxon>
        <taxon>Heteroscleromorpha</taxon>
        <taxon>Tetractinellida</taxon>
        <taxon>Astrophorina</taxon>
        <taxon>Geodiidae</taxon>
        <taxon>Geodia</taxon>
    </lineage>
</organism>
<dbReference type="SUPFAM" id="SSF82185">
    <property type="entry name" value="Histone H3 K4-specific methyltransferase SET7/9 N-terminal domain"/>
    <property type="match status" value="2"/>
</dbReference>
<dbReference type="InterPro" id="IPR003409">
    <property type="entry name" value="MORN"/>
</dbReference>
<keyword evidence="3" id="KW-0963">Cytoplasm</keyword>
<dbReference type="Gene3D" id="2.20.110.10">
    <property type="entry name" value="Histone H3 K4-specific methyltransferase SET7/9 N-terminal domain"/>
    <property type="match status" value="2"/>
</dbReference>
<keyword evidence="5" id="KW-0282">Flagellum</keyword>
<comment type="subcellular location">
    <subcellularLocation>
        <location evidence="1">Cell projection</location>
        <location evidence="1">Cilium</location>
        <location evidence="1">Flagellum</location>
    </subcellularLocation>
    <subcellularLocation>
        <location evidence="2">Cytoplasm</location>
        <location evidence="2">Cytoskeleton</location>
        <location evidence="2">Cilium axoneme</location>
    </subcellularLocation>
</comment>
<evidence type="ECO:0000256" key="9">
    <source>
        <dbReference type="SAM" id="MobiDB-lite"/>
    </source>
</evidence>
<feature type="compositionally biased region" description="Acidic residues" evidence="9">
    <location>
        <begin position="142"/>
        <end position="159"/>
    </location>
</feature>
<dbReference type="GO" id="GO:0005930">
    <property type="term" value="C:axoneme"/>
    <property type="evidence" value="ECO:0007669"/>
    <property type="project" value="UniProtKB-SubCell"/>
</dbReference>
<keyword evidence="8" id="KW-0966">Cell projection</keyword>
<evidence type="ECO:0000256" key="3">
    <source>
        <dbReference type="ARBA" id="ARBA00022490"/>
    </source>
</evidence>
<evidence type="ECO:0000256" key="5">
    <source>
        <dbReference type="ARBA" id="ARBA00022846"/>
    </source>
</evidence>